<dbReference type="Pfam" id="PF00535">
    <property type="entry name" value="Glycos_transf_2"/>
    <property type="match status" value="1"/>
</dbReference>
<organism evidence="2 3">
    <name type="scientific">Geobacter benzoatilyticus</name>
    <dbReference type="NCBI Taxonomy" id="2815309"/>
    <lineage>
        <taxon>Bacteria</taxon>
        <taxon>Pseudomonadati</taxon>
        <taxon>Thermodesulfobacteriota</taxon>
        <taxon>Desulfuromonadia</taxon>
        <taxon>Geobacterales</taxon>
        <taxon>Geobacteraceae</taxon>
        <taxon>Geobacter</taxon>
    </lineage>
</organism>
<dbReference type="InterPro" id="IPR001173">
    <property type="entry name" value="Glyco_trans_2-like"/>
</dbReference>
<dbReference type="Gene3D" id="3.90.550.10">
    <property type="entry name" value="Spore Coat Polysaccharide Biosynthesis Protein SpsA, Chain A"/>
    <property type="match status" value="1"/>
</dbReference>
<dbReference type="SUPFAM" id="SSF53448">
    <property type="entry name" value="Nucleotide-diphospho-sugar transferases"/>
    <property type="match status" value="1"/>
</dbReference>
<evidence type="ECO:0000313" key="2">
    <source>
        <dbReference type="EMBL" id="QSV46135.1"/>
    </source>
</evidence>
<dbReference type="RefSeq" id="WP_207163923.1">
    <property type="nucleotide sequence ID" value="NZ_CP071382.1"/>
</dbReference>
<protein>
    <submittedName>
        <fullName evidence="2">Glycosyltransferase family 2 protein</fullName>
    </submittedName>
</protein>
<dbReference type="InterPro" id="IPR050834">
    <property type="entry name" value="Glycosyltransf_2"/>
</dbReference>
<dbReference type="CDD" id="cd00761">
    <property type="entry name" value="Glyco_tranf_GTA_type"/>
    <property type="match status" value="1"/>
</dbReference>
<evidence type="ECO:0000313" key="3">
    <source>
        <dbReference type="Proteomes" id="UP000663651"/>
    </source>
</evidence>
<feature type="domain" description="Glycosyltransferase 2-like" evidence="1">
    <location>
        <begin position="13"/>
        <end position="168"/>
    </location>
</feature>
<name>A0ABX7Q518_9BACT</name>
<reference evidence="2 3" key="1">
    <citation type="submission" date="2021-03" db="EMBL/GenBank/DDBJ databases">
        <title>Geobacter metallireducens gen. nov. sp. nov., a microorganism capable of coupling the complete oxidation of organic compounds to the reduction of iron and other metals.</title>
        <authorList>
            <person name="Li Y."/>
        </authorList>
    </citation>
    <scope>NUCLEOTIDE SEQUENCE [LARGE SCALE GENOMIC DNA]</scope>
    <source>
        <strain evidence="2 3">Jerry-YX</strain>
    </source>
</reference>
<keyword evidence="3" id="KW-1185">Reference proteome</keyword>
<dbReference type="PANTHER" id="PTHR43685:SF2">
    <property type="entry name" value="GLYCOSYLTRANSFERASE 2-LIKE DOMAIN-CONTAINING PROTEIN"/>
    <property type="match status" value="1"/>
</dbReference>
<dbReference type="PANTHER" id="PTHR43685">
    <property type="entry name" value="GLYCOSYLTRANSFERASE"/>
    <property type="match status" value="1"/>
</dbReference>
<accession>A0ABX7Q518</accession>
<dbReference type="InterPro" id="IPR029044">
    <property type="entry name" value="Nucleotide-diphossugar_trans"/>
</dbReference>
<dbReference type="Proteomes" id="UP000663651">
    <property type="component" value="Chromosome"/>
</dbReference>
<dbReference type="EMBL" id="CP071382">
    <property type="protein sequence ID" value="QSV46135.1"/>
    <property type="molecule type" value="Genomic_DNA"/>
</dbReference>
<sequence length="341" mass="38233">MRMNSVSVGVVGILIPTYNRLPFLEKSLASALNQTCRDVEVVVIDNGSTDGTPGYMAGIDDPRVRYLVNDRNLGLVGSINKGISLMSEAVSWCTILCDDDLLESEYVADMSEFVASRQDVGVAYVPLTFIDADGRPVRKGIAGPETESALSYLKARSQNRRETYLTGVFFPRKSFEAIGGYPAFTTGMATDDAFIFHLGVMGKLVGCNKKAEAFVRLHEGSESVSLAGGLLKHFQALLDFRDYCCRVARDNGFSERDVEQWIKGKIKLWLNSELIKAIRTGMEDRSGKRKKEALDEIHGSEGRLKGYLSLRFRADLYLYERFDIFLGKHKLYFALWRIITW</sequence>
<proteinExistence type="predicted"/>
<evidence type="ECO:0000259" key="1">
    <source>
        <dbReference type="Pfam" id="PF00535"/>
    </source>
</evidence>
<gene>
    <name evidence="2" type="ORF">JZM60_02280</name>
</gene>